<reference evidence="2 3" key="1">
    <citation type="journal article" date="2022" name="Nat. Genet.">
        <title>Improved pea reference genome and pan-genome highlight genomic features and evolutionary characteristics.</title>
        <authorList>
            <person name="Yang T."/>
            <person name="Liu R."/>
            <person name="Luo Y."/>
            <person name="Hu S."/>
            <person name="Wang D."/>
            <person name="Wang C."/>
            <person name="Pandey M.K."/>
            <person name="Ge S."/>
            <person name="Xu Q."/>
            <person name="Li N."/>
            <person name="Li G."/>
            <person name="Huang Y."/>
            <person name="Saxena R.K."/>
            <person name="Ji Y."/>
            <person name="Li M."/>
            <person name="Yan X."/>
            <person name="He Y."/>
            <person name="Liu Y."/>
            <person name="Wang X."/>
            <person name="Xiang C."/>
            <person name="Varshney R.K."/>
            <person name="Ding H."/>
            <person name="Gao S."/>
            <person name="Zong X."/>
        </authorList>
    </citation>
    <scope>NUCLEOTIDE SEQUENCE [LARGE SCALE GENOMIC DNA]</scope>
    <source>
        <strain evidence="2 3">cv. Zhongwan 6</strain>
    </source>
</reference>
<sequence length="88" mass="10123">MNDQDSDVVKESLRNPETKWMESDKSYEKTMLRMGFSLEAKICLYTCDLIIGQVRQGDEGRNHKAVTVEMENVSTDYKGDVIDEIQES</sequence>
<dbReference type="Proteomes" id="UP001058974">
    <property type="component" value="Chromosome 2"/>
</dbReference>
<dbReference type="Gramene" id="Psat02G0430900-T1">
    <property type="protein sequence ID" value="KAI5438517.1"/>
    <property type="gene ID" value="KIW84_024309"/>
</dbReference>
<gene>
    <name evidence="2" type="ORF">KIW84_024309</name>
</gene>
<evidence type="ECO:0000313" key="3">
    <source>
        <dbReference type="Proteomes" id="UP001058974"/>
    </source>
</evidence>
<protein>
    <recommendedName>
        <fullName evidence="1">ATP-dependent RNA helicase SUV3 DEXQ-box helicase domain-containing protein</fullName>
    </recommendedName>
</protein>
<name>A0A9D5B7J7_PEA</name>
<evidence type="ECO:0000259" key="1">
    <source>
        <dbReference type="Pfam" id="PF22527"/>
    </source>
</evidence>
<proteinExistence type="predicted"/>
<dbReference type="InterPro" id="IPR055206">
    <property type="entry name" value="DEXQc_SUV3"/>
</dbReference>
<dbReference type="Pfam" id="PF22527">
    <property type="entry name" value="DEXQc_Suv3"/>
    <property type="match status" value="1"/>
</dbReference>
<feature type="domain" description="ATP-dependent RNA helicase SUV3 DEXQ-box helicase" evidence="1">
    <location>
        <begin position="45"/>
        <end position="86"/>
    </location>
</feature>
<dbReference type="AlphaFoldDB" id="A0A9D5B7J7"/>
<organism evidence="2 3">
    <name type="scientific">Pisum sativum</name>
    <name type="common">Garden pea</name>
    <name type="synonym">Lathyrus oleraceus</name>
    <dbReference type="NCBI Taxonomy" id="3888"/>
    <lineage>
        <taxon>Eukaryota</taxon>
        <taxon>Viridiplantae</taxon>
        <taxon>Streptophyta</taxon>
        <taxon>Embryophyta</taxon>
        <taxon>Tracheophyta</taxon>
        <taxon>Spermatophyta</taxon>
        <taxon>Magnoliopsida</taxon>
        <taxon>eudicotyledons</taxon>
        <taxon>Gunneridae</taxon>
        <taxon>Pentapetalae</taxon>
        <taxon>rosids</taxon>
        <taxon>fabids</taxon>
        <taxon>Fabales</taxon>
        <taxon>Fabaceae</taxon>
        <taxon>Papilionoideae</taxon>
        <taxon>50 kb inversion clade</taxon>
        <taxon>NPAAA clade</taxon>
        <taxon>Hologalegina</taxon>
        <taxon>IRL clade</taxon>
        <taxon>Fabeae</taxon>
        <taxon>Lathyrus</taxon>
    </lineage>
</organism>
<keyword evidence="3" id="KW-1185">Reference proteome</keyword>
<comment type="caution">
    <text evidence="2">The sequence shown here is derived from an EMBL/GenBank/DDBJ whole genome shotgun (WGS) entry which is preliminary data.</text>
</comment>
<dbReference type="EMBL" id="JAMSHJ010000002">
    <property type="protein sequence ID" value="KAI5438517.1"/>
    <property type="molecule type" value="Genomic_DNA"/>
</dbReference>
<accession>A0A9D5B7J7</accession>
<evidence type="ECO:0000313" key="2">
    <source>
        <dbReference type="EMBL" id="KAI5438517.1"/>
    </source>
</evidence>